<keyword evidence="1" id="KW-0812">Transmembrane</keyword>
<dbReference type="EMBL" id="JAGIZB010000012">
    <property type="protein sequence ID" value="MBP0445822.1"/>
    <property type="molecule type" value="Genomic_DNA"/>
</dbReference>
<feature type="transmembrane region" description="Helical" evidence="1">
    <location>
        <begin position="7"/>
        <end position="27"/>
    </location>
</feature>
<accession>A0ABS4AFK5</accession>
<name>A0ABS4AFK5_9PROT</name>
<evidence type="ECO:0000313" key="3">
    <source>
        <dbReference type="Proteomes" id="UP000681594"/>
    </source>
</evidence>
<gene>
    <name evidence="2" type="ORF">J8J14_13660</name>
</gene>
<evidence type="ECO:0000313" key="2">
    <source>
        <dbReference type="EMBL" id="MBP0445822.1"/>
    </source>
</evidence>
<keyword evidence="3" id="KW-1185">Reference proteome</keyword>
<protein>
    <submittedName>
        <fullName evidence="2">Uncharacterized protein</fullName>
    </submittedName>
</protein>
<organism evidence="2 3">
    <name type="scientific">Pararoseomonas baculiformis</name>
    <dbReference type="NCBI Taxonomy" id="2820812"/>
    <lineage>
        <taxon>Bacteria</taxon>
        <taxon>Pseudomonadati</taxon>
        <taxon>Pseudomonadota</taxon>
        <taxon>Alphaproteobacteria</taxon>
        <taxon>Acetobacterales</taxon>
        <taxon>Acetobacteraceae</taxon>
        <taxon>Pararoseomonas</taxon>
    </lineage>
</organism>
<dbReference type="Proteomes" id="UP000681594">
    <property type="component" value="Unassembled WGS sequence"/>
</dbReference>
<proteinExistence type="predicted"/>
<sequence>MRRIMGLILAAPAVNMVLSAVALWLHLPEI</sequence>
<reference evidence="2 3" key="1">
    <citation type="submission" date="2021-03" db="EMBL/GenBank/DDBJ databases">
        <authorList>
            <person name="So Y."/>
        </authorList>
    </citation>
    <scope>NUCLEOTIDE SEQUENCE [LARGE SCALE GENOMIC DNA]</scope>
    <source>
        <strain evidence="2 3">SSH11</strain>
    </source>
</reference>
<evidence type="ECO:0000256" key="1">
    <source>
        <dbReference type="SAM" id="Phobius"/>
    </source>
</evidence>
<keyword evidence="1" id="KW-1133">Transmembrane helix</keyword>
<keyword evidence="1" id="KW-0472">Membrane</keyword>
<comment type="caution">
    <text evidence="2">The sequence shown here is derived from an EMBL/GenBank/DDBJ whole genome shotgun (WGS) entry which is preliminary data.</text>
</comment>